<dbReference type="EMBL" id="NKQK01000005">
    <property type="protein sequence ID" value="PSS30773.1"/>
    <property type="molecule type" value="Genomic_DNA"/>
</dbReference>
<dbReference type="InterPro" id="IPR045889">
    <property type="entry name" value="MES/HNL"/>
</dbReference>
<dbReference type="OrthoDB" id="408373at2759"/>
<gene>
    <name evidence="2" type="ORF">CEY00_Acc06059</name>
</gene>
<dbReference type="FunFam" id="3.40.50.1820:FF:000051">
    <property type="entry name" value="(S)-hydroxynitrile lyase"/>
    <property type="match status" value="1"/>
</dbReference>
<dbReference type="GO" id="GO:0080032">
    <property type="term" value="F:methyl jasmonate esterase activity"/>
    <property type="evidence" value="ECO:0007669"/>
    <property type="project" value="TreeGrafter"/>
</dbReference>
<feature type="domain" description="AB hydrolase-1" evidence="1">
    <location>
        <begin position="13"/>
        <end position="253"/>
    </location>
</feature>
<name>A0A2R6RL72_ACTCC</name>
<dbReference type="GO" id="GO:0080031">
    <property type="term" value="F:methyl salicylate esterase activity"/>
    <property type="evidence" value="ECO:0007669"/>
    <property type="project" value="TreeGrafter"/>
</dbReference>
<evidence type="ECO:0000313" key="3">
    <source>
        <dbReference type="Proteomes" id="UP000241394"/>
    </source>
</evidence>
<dbReference type="PANTHER" id="PTHR10992:SF1078">
    <property type="entry name" value="AB HYDROLASE-1 DOMAIN-CONTAINING PROTEIN"/>
    <property type="match status" value="1"/>
</dbReference>
<dbReference type="InParanoid" id="A0A2R6RL72"/>
<dbReference type="GO" id="GO:0080030">
    <property type="term" value="F:methyl indole-3-acetate esterase activity"/>
    <property type="evidence" value="ECO:0007669"/>
    <property type="project" value="TreeGrafter"/>
</dbReference>
<dbReference type="InterPro" id="IPR000073">
    <property type="entry name" value="AB_hydrolase_1"/>
</dbReference>
<keyword evidence="3" id="KW-1185">Reference proteome</keyword>
<dbReference type="InterPro" id="IPR029058">
    <property type="entry name" value="AB_hydrolase_fold"/>
</dbReference>
<proteinExistence type="predicted"/>
<sequence length="263" mass="29270">MEVTKKKLHFVGTHGMCQGAWIWYKVKPRVEAAGHRFTAVDLGACGRNPKTLDEVRTLYDYTLPLLEALASIPENEKVVLVGFSGGGFSAAVAMEKYPKKIALAIFLNATMPDTTHEASYVLDQYALGISGDTWKDTQFSTYGDPNEPLTSLLVGPKFMKSTTFQHCSIEDLTLATMLVRPGSLFMEDLKKAKKFTDEGFGSVKRVCVLCEQDLCLSAEFQRWMIENNPVEEVAAIEGADHMIMFSNPEKLCEVLLEMAQKHT</sequence>
<dbReference type="GO" id="GO:0009696">
    <property type="term" value="P:salicylic acid metabolic process"/>
    <property type="evidence" value="ECO:0007669"/>
    <property type="project" value="TreeGrafter"/>
</dbReference>
<dbReference type="AlphaFoldDB" id="A0A2R6RL72"/>
<accession>A0A2R6RL72</accession>
<reference evidence="2 3" key="1">
    <citation type="submission" date="2017-07" db="EMBL/GenBank/DDBJ databases">
        <title>An improved, manually edited Actinidia chinensis var. chinensis (kiwifruit) genome highlights the challenges associated with draft genomes and gene prediction in plants.</title>
        <authorList>
            <person name="Pilkington S."/>
            <person name="Crowhurst R."/>
            <person name="Hilario E."/>
            <person name="Nardozza S."/>
            <person name="Fraser L."/>
            <person name="Peng Y."/>
            <person name="Gunaseelan K."/>
            <person name="Simpson R."/>
            <person name="Tahir J."/>
            <person name="Deroles S."/>
            <person name="Templeton K."/>
            <person name="Luo Z."/>
            <person name="Davy M."/>
            <person name="Cheng C."/>
            <person name="Mcneilage M."/>
            <person name="Scaglione D."/>
            <person name="Liu Y."/>
            <person name="Zhang Q."/>
            <person name="Datson P."/>
            <person name="De Silva N."/>
            <person name="Gardiner S."/>
            <person name="Bassett H."/>
            <person name="Chagne D."/>
            <person name="Mccallum J."/>
            <person name="Dzierzon H."/>
            <person name="Deng C."/>
            <person name="Wang Y.-Y."/>
            <person name="Barron N."/>
            <person name="Manako K."/>
            <person name="Bowen J."/>
            <person name="Foster T."/>
            <person name="Erridge Z."/>
            <person name="Tiffin H."/>
            <person name="Waite C."/>
            <person name="Davies K."/>
            <person name="Grierson E."/>
            <person name="Laing W."/>
            <person name="Kirk R."/>
            <person name="Chen X."/>
            <person name="Wood M."/>
            <person name="Montefiori M."/>
            <person name="Brummell D."/>
            <person name="Schwinn K."/>
            <person name="Catanach A."/>
            <person name="Fullerton C."/>
            <person name="Li D."/>
            <person name="Meiyalaghan S."/>
            <person name="Nieuwenhuizen N."/>
            <person name="Read N."/>
            <person name="Prakash R."/>
            <person name="Hunter D."/>
            <person name="Zhang H."/>
            <person name="Mckenzie M."/>
            <person name="Knabel M."/>
            <person name="Harris A."/>
            <person name="Allan A."/>
            <person name="Chen A."/>
            <person name="Janssen B."/>
            <person name="Plunkett B."/>
            <person name="Dwamena C."/>
            <person name="Voogd C."/>
            <person name="Leif D."/>
            <person name="Lafferty D."/>
            <person name="Souleyre E."/>
            <person name="Varkonyi-Gasic E."/>
            <person name="Gambi F."/>
            <person name="Hanley J."/>
            <person name="Yao J.-L."/>
            <person name="Cheung J."/>
            <person name="David K."/>
            <person name="Warren B."/>
            <person name="Marsh K."/>
            <person name="Snowden K."/>
            <person name="Lin-Wang K."/>
            <person name="Brian L."/>
            <person name="Martinez-Sanchez M."/>
            <person name="Wang M."/>
            <person name="Ileperuma N."/>
            <person name="Macnee N."/>
            <person name="Campin R."/>
            <person name="Mcatee P."/>
            <person name="Drummond R."/>
            <person name="Espley R."/>
            <person name="Ireland H."/>
            <person name="Wu R."/>
            <person name="Atkinson R."/>
            <person name="Karunairetnam S."/>
            <person name="Bulley S."/>
            <person name="Chunkath S."/>
            <person name="Hanley Z."/>
            <person name="Storey R."/>
            <person name="Thrimawithana A."/>
            <person name="Thomson S."/>
            <person name="David C."/>
            <person name="Testolin R."/>
        </authorList>
    </citation>
    <scope>NUCLEOTIDE SEQUENCE [LARGE SCALE GENOMIC DNA]</scope>
    <source>
        <strain evidence="3">cv. Red5</strain>
        <tissue evidence="2">Young leaf</tissue>
    </source>
</reference>
<dbReference type="STRING" id="1590841.A0A2R6RL72"/>
<dbReference type="SUPFAM" id="SSF53474">
    <property type="entry name" value="alpha/beta-Hydrolases"/>
    <property type="match status" value="1"/>
</dbReference>
<evidence type="ECO:0000313" key="2">
    <source>
        <dbReference type="EMBL" id="PSS30773.1"/>
    </source>
</evidence>
<dbReference type="GO" id="GO:0009694">
    <property type="term" value="P:jasmonic acid metabolic process"/>
    <property type="evidence" value="ECO:0007669"/>
    <property type="project" value="TreeGrafter"/>
</dbReference>
<dbReference type="Gramene" id="PSS30773">
    <property type="protein sequence ID" value="PSS30773"/>
    <property type="gene ID" value="CEY00_Acc06059"/>
</dbReference>
<protein>
    <submittedName>
        <fullName evidence="2">Salicylic acid-binding protein like</fullName>
    </submittedName>
</protein>
<dbReference type="Proteomes" id="UP000241394">
    <property type="component" value="Chromosome LG5"/>
</dbReference>
<organism evidence="2 3">
    <name type="scientific">Actinidia chinensis var. chinensis</name>
    <name type="common">Chinese soft-hair kiwi</name>
    <dbReference type="NCBI Taxonomy" id="1590841"/>
    <lineage>
        <taxon>Eukaryota</taxon>
        <taxon>Viridiplantae</taxon>
        <taxon>Streptophyta</taxon>
        <taxon>Embryophyta</taxon>
        <taxon>Tracheophyta</taxon>
        <taxon>Spermatophyta</taxon>
        <taxon>Magnoliopsida</taxon>
        <taxon>eudicotyledons</taxon>
        <taxon>Gunneridae</taxon>
        <taxon>Pentapetalae</taxon>
        <taxon>asterids</taxon>
        <taxon>Ericales</taxon>
        <taxon>Actinidiaceae</taxon>
        <taxon>Actinidia</taxon>
    </lineage>
</organism>
<dbReference type="PANTHER" id="PTHR10992">
    <property type="entry name" value="METHYLESTERASE FAMILY MEMBER"/>
    <property type="match status" value="1"/>
</dbReference>
<dbReference type="Gene3D" id="3.40.50.1820">
    <property type="entry name" value="alpha/beta hydrolase"/>
    <property type="match status" value="1"/>
</dbReference>
<dbReference type="OMA" id="LPRISNC"/>
<dbReference type="Pfam" id="PF12697">
    <property type="entry name" value="Abhydrolase_6"/>
    <property type="match status" value="1"/>
</dbReference>
<evidence type="ECO:0000259" key="1">
    <source>
        <dbReference type="Pfam" id="PF12697"/>
    </source>
</evidence>
<comment type="caution">
    <text evidence="2">The sequence shown here is derived from an EMBL/GenBank/DDBJ whole genome shotgun (WGS) entry which is preliminary data.</text>
</comment>
<reference evidence="3" key="2">
    <citation type="journal article" date="2018" name="BMC Genomics">
        <title>A manually annotated Actinidia chinensis var. chinensis (kiwifruit) genome highlights the challenges associated with draft genomes and gene prediction in plants.</title>
        <authorList>
            <person name="Pilkington S.M."/>
            <person name="Crowhurst R."/>
            <person name="Hilario E."/>
            <person name="Nardozza S."/>
            <person name="Fraser L."/>
            <person name="Peng Y."/>
            <person name="Gunaseelan K."/>
            <person name="Simpson R."/>
            <person name="Tahir J."/>
            <person name="Deroles S.C."/>
            <person name="Templeton K."/>
            <person name="Luo Z."/>
            <person name="Davy M."/>
            <person name="Cheng C."/>
            <person name="McNeilage M."/>
            <person name="Scaglione D."/>
            <person name="Liu Y."/>
            <person name="Zhang Q."/>
            <person name="Datson P."/>
            <person name="De Silva N."/>
            <person name="Gardiner S.E."/>
            <person name="Bassett H."/>
            <person name="Chagne D."/>
            <person name="McCallum J."/>
            <person name="Dzierzon H."/>
            <person name="Deng C."/>
            <person name="Wang Y.Y."/>
            <person name="Barron L."/>
            <person name="Manako K."/>
            <person name="Bowen J."/>
            <person name="Foster T.M."/>
            <person name="Erridge Z.A."/>
            <person name="Tiffin H."/>
            <person name="Waite C.N."/>
            <person name="Davies K.M."/>
            <person name="Grierson E.P."/>
            <person name="Laing W.A."/>
            <person name="Kirk R."/>
            <person name="Chen X."/>
            <person name="Wood M."/>
            <person name="Montefiori M."/>
            <person name="Brummell D.A."/>
            <person name="Schwinn K.E."/>
            <person name="Catanach A."/>
            <person name="Fullerton C."/>
            <person name="Li D."/>
            <person name="Meiyalaghan S."/>
            <person name="Nieuwenhuizen N."/>
            <person name="Read N."/>
            <person name="Prakash R."/>
            <person name="Hunter D."/>
            <person name="Zhang H."/>
            <person name="McKenzie M."/>
            <person name="Knabel M."/>
            <person name="Harris A."/>
            <person name="Allan A.C."/>
            <person name="Gleave A."/>
            <person name="Chen A."/>
            <person name="Janssen B.J."/>
            <person name="Plunkett B."/>
            <person name="Ampomah-Dwamena C."/>
            <person name="Voogd C."/>
            <person name="Leif D."/>
            <person name="Lafferty D."/>
            <person name="Souleyre E.J.F."/>
            <person name="Varkonyi-Gasic E."/>
            <person name="Gambi F."/>
            <person name="Hanley J."/>
            <person name="Yao J.L."/>
            <person name="Cheung J."/>
            <person name="David K.M."/>
            <person name="Warren B."/>
            <person name="Marsh K."/>
            <person name="Snowden K.C."/>
            <person name="Lin-Wang K."/>
            <person name="Brian L."/>
            <person name="Martinez-Sanchez M."/>
            <person name="Wang M."/>
            <person name="Ileperuma N."/>
            <person name="Macnee N."/>
            <person name="Campin R."/>
            <person name="McAtee P."/>
            <person name="Drummond R.S.M."/>
            <person name="Espley R.V."/>
            <person name="Ireland H.S."/>
            <person name="Wu R."/>
            <person name="Atkinson R.G."/>
            <person name="Karunairetnam S."/>
            <person name="Bulley S."/>
            <person name="Chunkath S."/>
            <person name="Hanley Z."/>
            <person name="Storey R."/>
            <person name="Thrimawithana A.H."/>
            <person name="Thomson S."/>
            <person name="David C."/>
            <person name="Testolin R."/>
            <person name="Huang H."/>
            <person name="Hellens R.P."/>
            <person name="Schaffer R.J."/>
        </authorList>
    </citation>
    <scope>NUCLEOTIDE SEQUENCE [LARGE SCALE GENOMIC DNA]</scope>
    <source>
        <strain evidence="3">cv. Red5</strain>
    </source>
</reference>